<dbReference type="InterPro" id="IPR036291">
    <property type="entry name" value="NAD(P)-bd_dom_sf"/>
</dbReference>
<dbReference type="GO" id="GO:0005829">
    <property type="term" value="C:cytosol"/>
    <property type="evidence" value="ECO:0007669"/>
    <property type="project" value="TreeGrafter"/>
</dbReference>
<comment type="similarity">
    <text evidence="1">Belongs to the adenosylhomocysteinase family.</text>
</comment>
<dbReference type="PANTHER" id="PTHR23420">
    <property type="entry name" value="ADENOSYLHOMOCYSTEINASE"/>
    <property type="match status" value="1"/>
</dbReference>
<protein>
    <recommendedName>
        <fullName evidence="2">S-adenosyl-L-homocysteine hydrolase NAD binding domain-containing protein</fullName>
    </recommendedName>
</protein>
<dbReference type="RefSeq" id="WP_034878105.1">
    <property type="nucleotide sequence ID" value="NZ_JOKG01000004.1"/>
</dbReference>
<evidence type="ECO:0000313" key="3">
    <source>
        <dbReference type="EMBL" id="KEQ12746.1"/>
    </source>
</evidence>
<dbReference type="SUPFAM" id="SSF52283">
    <property type="entry name" value="Formate/glycerate dehydrogenase catalytic domain-like"/>
    <property type="match status" value="1"/>
</dbReference>
<sequence>MSIQSEITQAIQSFYSPEEYPCLKDQIEVFAREQPFVGKSVLYAAPLTRNTQVALLPVVAGEADITLSWPDIVEPDKAVVALMKRLGIHFYQQVPSNQSFDLIFDCCGKYADYSASLGHIELTRSGLEKYLSQSNTVCLDVDSTVIKSIETTLGTGESLVRAMKHAGFTELAGKRILLFGYGKVGQGICRALLAEQANVDIVELQPGLSPEQSCFIDGSDQALVTEAVQKADFVITATGIKSVIENHYPVSEFINSSAKLINMGGEDEYGEAFPADTVLNGKHTFNFILDDPTLMKFIDPIFALYNECGKLLTQQSYSLGVHLPPDQTVMSVAGRFCQAHGIDMSEWV</sequence>
<dbReference type="Gene3D" id="3.40.50.720">
    <property type="entry name" value="NAD(P)-binding Rossmann-like Domain"/>
    <property type="match status" value="1"/>
</dbReference>
<dbReference type="SMART" id="SM00997">
    <property type="entry name" value="AdoHcyase_NAD"/>
    <property type="match status" value="1"/>
</dbReference>
<accession>A0A081N2S3</accession>
<gene>
    <name evidence="3" type="ORF">GZ77_19980</name>
</gene>
<dbReference type="InterPro" id="IPR000043">
    <property type="entry name" value="Adenosylhomocysteinase-like"/>
</dbReference>
<comment type="caution">
    <text evidence="3">The sequence shown here is derived from an EMBL/GenBank/DDBJ whole genome shotgun (WGS) entry which is preliminary data.</text>
</comment>
<feature type="domain" description="S-adenosyl-L-homocysteine hydrolase NAD binding" evidence="2">
    <location>
        <begin position="151"/>
        <end position="292"/>
    </location>
</feature>
<proteinExistence type="inferred from homology"/>
<reference evidence="3 4" key="1">
    <citation type="submission" date="2014-06" db="EMBL/GenBank/DDBJ databases">
        <title>Whole Genome Sequences of Three Symbiotic Endozoicomonas Bacteria.</title>
        <authorList>
            <person name="Neave M.J."/>
            <person name="Apprill A."/>
            <person name="Voolstra C.R."/>
        </authorList>
    </citation>
    <scope>NUCLEOTIDE SEQUENCE [LARGE SCALE GENOMIC DNA]</scope>
    <source>
        <strain evidence="3 4">LMG 24815</strain>
    </source>
</reference>
<dbReference type="InterPro" id="IPR015878">
    <property type="entry name" value="Ado_hCys_hydrolase_NAD-bd"/>
</dbReference>
<evidence type="ECO:0000259" key="2">
    <source>
        <dbReference type="SMART" id="SM00997"/>
    </source>
</evidence>
<keyword evidence="4" id="KW-1185">Reference proteome</keyword>
<dbReference type="AlphaFoldDB" id="A0A081N2S3"/>
<dbReference type="EMBL" id="JOKG01000004">
    <property type="protein sequence ID" value="KEQ12746.1"/>
    <property type="molecule type" value="Genomic_DNA"/>
</dbReference>
<dbReference type="SUPFAM" id="SSF51735">
    <property type="entry name" value="NAD(P)-binding Rossmann-fold domains"/>
    <property type="match status" value="1"/>
</dbReference>
<dbReference type="Pfam" id="PF00670">
    <property type="entry name" value="AdoHcyase_NAD"/>
    <property type="match status" value="1"/>
</dbReference>
<dbReference type="PANTHER" id="PTHR23420:SF0">
    <property type="entry name" value="ADENOSYLHOMOCYSTEINASE"/>
    <property type="match status" value="1"/>
</dbReference>
<dbReference type="eggNOG" id="COG0499">
    <property type="taxonomic scope" value="Bacteria"/>
</dbReference>
<evidence type="ECO:0000256" key="1">
    <source>
        <dbReference type="ARBA" id="ARBA00007122"/>
    </source>
</evidence>
<name>A0A081N2S3_9GAMM</name>
<dbReference type="Proteomes" id="UP000028006">
    <property type="component" value="Unassembled WGS sequence"/>
</dbReference>
<organism evidence="3 4">
    <name type="scientific">Endozoicomonas montiporae</name>
    <dbReference type="NCBI Taxonomy" id="1027273"/>
    <lineage>
        <taxon>Bacteria</taxon>
        <taxon>Pseudomonadati</taxon>
        <taxon>Pseudomonadota</taxon>
        <taxon>Gammaproteobacteria</taxon>
        <taxon>Oceanospirillales</taxon>
        <taxon>Endozoicomonadaceae</taxon>
        <taxon>Endozoicomonas</taxon>
    </lineage>
</organism>
<evidence type="ECO:0000313" key="4">
    <source>
        <dbReference type="Proteomes" id="UP000028006"/>
    </source>
</evidence>
<dbReference type="GO" id="GO:0004013">
    <property type="term" value="F:adenosylhomocysteinase activity"/>
    <property type="evidence" value="ECO:0007669"/>
    <property type="project" value="TreeGrafter"/>
</dbReference>
<dbReference type="GO" id="GO:0033353">
    <property type="term" value="P:S-adenosylmethionine cycle"/>
    <property type="evidence" value="ECO:0007669"/>
    <property type="project" value="TreeGrafter"/>
</dbReference>